<dbReference type="CDD" id="cd06170">
    <property type="entry name" value="LuxR_C_like"/>
    <property type="match status" value="1"/>
</dbReference>
<dbReference type="SUPFAM" id="SSF75516">
    <property type="entry name" value="Pheromone-binding domain of LuxR-like quorum-sensing transcription factors"/>
    <property type="match status" value="1"/>
</dbReference>
<evidence type="ECO:0000256" key="3">
    <source>
        <dbReference type="ARBA" id="ARBA00023163"/>
    </source>
</evidence>
<protein>
    <submittedName>
        <fullName evidence="5">Transcriptional activator protein LasR</fullName>
    </submittedName>
</protein>
<sequence>MERSVRPRRTGRDRSMELRDGLGYHVFDFCNQLAGLVTPAEIVDLFHKEIAKIRFDFSIVTGVPADNQRFEQMVLLQRLPAGWFETYTRGNFASADPVLRRCRTSTSMFNWTEAGYDPHAEPKARKVMQQAIDFGLASGFSLPIHRADGNRFCFSISGARIEMSERFRPALHLMMMYTCEHLLRLSDKPPDSANPLTQREREVLRWSGSGKSASETAELMKITERTVNAHAGAAITKLGANNRTQAVVRAMQFRFIDL</sequence>
<dbReference type="GO" id="GO:0006355">
    <property type="term" value="P:regulation of DNA-templated transcription"/>
    <property type="evidence" value="ECO:0007669"/>
    <property type="project" value="InterPro"/>
</dbReference>
<dbReference type="PANTHER" id="PTHR44688:SF16">
    <property type="entry name" value="DNA-BINDING TRANSCRIPTIONAL ACTIVATOR DEVR_DOSR"/>
    <property type="match status" value="1"/>
</dbReference>
<dbReference type="InterPro" id="IPR036693">
    <property type="entry name" value="TF_LuxR_autoind-bd_dom_sf"/>
</dbReference>
<keyword evidence="1" id="KW-0805">Transcription regulation</keyword>
<dbReference type="PANTHER" id="PTHR44688">
    <property type="entry name" value="DNA-BINDING TRANSCRIPTIONAL ACTIVATOR DEVR_DOSR"/>
    <property type="match status" value="1"/>
</dbReference>
<dbReference type="GO" id="GO:0003677">
    <property type="term" value="F:DNA binding"/>
    <property type="evidence" value="ECO:0007669"/>
    <property type="project" value="UniProtKB-KW"/>
</dbReference>
<evidence type="ECO:0000256" key="1">
    <source>
        <dbReference type="ARBA" id="ARBA00023015"/>
    </source>
</evidence>
<keyword evidence="2" id="KW-0238">DNA-binding</keyword>
<keyword evidence="3" id="KW-0804">Transcription</keyword>
<reference evidence="5 6" key="1">
    <citation type="submission" date="2015-08" db="EMBL/GenBank/DDBJ databases">
        <title>Investigation of the bacterial diversity of lava forest soil.</title>
        <authorList>
            <person name="Lee J.S."/>
        </authorList>
    </citation>
    <scope>NUCLEOTIDE SEQUENCE [LARGE SCALE GENOMIC DNA]</scope>
    <source>
        <strain evidence="5 6">GJW-30</strain>
    </source>
</reference>
<dbReference type="Gene3D" id="3.30.450.80">
    <property type="entry name" value="Transcription factor LuxR-like, autoinducer-binding domain"/>
    <property type="match status" value="1"/>
</dbReference>
<dbReference type="Pfam" id="PF00196">
    <property type="entry name" value="GerE"/>
    <property type="match status" value="1"/>
</dbReference>
<dbReference type="InterPro" id="IPR016032">
    <property type="entry name" value="Sig_transdc_resp-reg_C-effctor"/>
</dbReference>
<organism evidence="5 6">
    <name type="scientific">Variibacter gotjawalensis</name>
    <dbReference type="NCBI Taxonomy" id="1333996"/>
    <lineage>
        <taxon>Bacteria</taxon>
        <taxon>Pseudomonadati</taxon>
        <taxon>Pseudomonadota</taxon>
        <taxon>Alphaproteobacteria</taxon>
        <taxon>Hyphomicrobiales</taxon>
        <taxon>Nitrobacteraceae</taxon>
        <taxon>Variibacter</taxon>
    </lineage>
</organism>
<dbReference type="SUPFAM" id="SSF46894">
    <property type="entry name" value="C-terminal effector domain of the bipartite response regulators"/>
    <property type="match status" value="1"/>
</dbReference>
<evidence type="ECO:0000313" key="6">
    <source>
        <dbReference type="Proteomes" id="UP000236884"/>
    </source>
</evidence>
<evidence type="ECO:0000259" key="4">
    <source>
        <dbReference type="PROSITE" id="PS50043"/>
    </source>
</evidence>
<dbReference type="SMART" id="SM00421">
    <property type="entry name" value="HTH_LUXR"/>
    <property type="match status" value="1"/>
</dbReference>
<dbReference type="InterPro" id="IPR036388">
    <property type="entry name" value="WH-like_DNA-bd_sf"/>
</dbReference>
<evidence type="ECO:0000313" key="5">
    <source>
        <dbReference type="EMBL" id="BAT61446.1"/>
    </source>
</evidence>
<name>A0A0S3PZS1_9BRAD</name>
<gene>
    <name evidence="5" type="primary">lasR</name>
    <name evidence="5" type="ORF">GJW-30_1_04003</name>
</gene>
<dbReference type="KEGG" id="vgo:GJW-30_1_04003"/>
<proteinExistence type="predicted"/>
<dbReference type="EMBL" id="AP014946">
    <property type="protein sequence ID" value="BAT61446.1"/>
    <property type="molecule type" value="Genomic_DNA"/>
</dbReference>
<accession>A0A0S3PZS1</accession>
<dbReference type="PRINTS" id="PR00038">
    <property type="entry name" value="HTHLUXR"/>
</dbReference>
<feature type="domain" description="HTH luxR-type" evidence="4">
    <location>
        <begin position="189"/>
        <end position="254"/>
    </location>
</feature>
<keyword evidence="6" id="KW-1185">Reference proteome</keyword>
<dbReference type="Gene3D" id="1.10.10.10">
    <property type="entry name" value="Winged helix-like DNA-binding domain superfamily/Winged helix DNA-binding domain"/>
    <property type="match status" value="1"/>
</dbReference>
<dbReference type="Proteomes" id="UP000236884">
    <property type="component" value="Chromosome"/>
</dbReference>
<dbReference type="InterPro" id="IPR000792">
    <property type="entry name" value="Tscrpt_reg_LuxR_C"/>
</dbReference>
<dbReference type="Pfam" id="PF03472">
    <property type="entry name" value="Autoind_bind"/>
    <property type="match status" value="1"/>
</dbReference>
<dbReference type="AlphaFoldDB" id="A0A0S3PZS1"/>
<dbReference type="InterPro" id="IPR005143">
    <property type="entry name" value="TF_LuxR_autoind-bd_dom"/>
</dbReference>
<dbReference type="OrthoDB" id="3170288at2"/>
<dbReference type="PROSITE" id="PS50043">
    <property type="entry name" value="HTH_LUXR_2"/>
    <property type="match status" value="1"/>
</dbReference>
<evidence type="ECO:0000256" key="2">
    <source>
        <dbReference type="ARBA" id="ARBA00023125"/>
    </source>
</evidence>